<evidence type="ECO:0000313" key="2">
    <source>
        <dbReference type="Proteomes" id="UP000007801"/>
    </source>
</evidence>
<gene>
    <name evidence="1" type="primary">Dana\GF22796</name>
    <name evidence="1" type="synonym">dana_GLEANR_716</name>
    <name evidence="1" type="ORF">GF22796</name>
</gene>
<dbReference type="GeneID" id="6505449"/>
<dbReference type="InParanoid" id="B3MUY2"/>
<reference evidence="1 2" key="1">
    <citation type="journal article" date="2007" name="Nature">
        <title>Evolution of genes and genomes on the Drosophila phylogeny.</title>
        <authorList>
            <consortium name="Drosophila 12 Genomes Consortium"/>
            <person name="Clark A.G."/>
            <person name="Eisen M.B."/>
            <person name="Smith D.R."/>
            <person name="Bergman C.M."/>
            <person name="Oliver B."/>
            <person name="Markow T.A."/>
            <person name="Kaufman T.C."/>
            <person name="Kellis M."/>
            <person name="Gelbart W."/>
            <person name="Iyer V.N."/>
            <person name="Pollard D.A."/>
            <person name="Sackton T.B."/>
            <person name="Larracuente A.M."/>
            <person name="Singh N.D."/>
            <person name="Abad J.P."/>
            <person name="Abt D.N."/>
            <person name="Adryan B."/>
            <person name="Aguade M."/>
            <person name="Akashi H."/>
            <person name="Anderson W.W."/>
            <person name="Aquadro C.F."/>
            <person name="Ardell D.H."/>
            <person name="Arguello R."/>
            <person name="Artieri C.G."/>
            <person name="Barbash D.A."/>
            <person name="Barker D."/>
            <person name="Barsanti P."/>
            <person name="Batterham P."/>
            <person name="Batzoglou S."/>
            <person name="Begun D."/>
            <person name="Bhutkar A."/>
            <person name="Blanco E."/>
            <person name="Bosak S.A."/>
            <person name="Bradley R.K."/>
            <person name="Brand A.D."/>
            <person name="Brent M.R."/>
            <person name="Brooks A.N."/>
            <person name="Brown R.H."/>
            <person name="Butlin R.K."/>
            <person name="Caggese C."/>
            <person name="Calvi B.R."/>
            <person name="Bernardo de Carvalho A."/>
            <person name="Caspi A."/>
            <person name="Castrezana S."/>
            <person name="Celniker S.E."/>
            <person name="Chang J.L."/>
            <person name="Chapple C."/>
            <person name="Chatterji S."/>
            <person name="Chinwalla A."/>
            <person name="Civetta A."/>
            <person name="Clifton S.W."/>
            <person name="Comeron J.M."/>
            <person name="Costello J.C."/>
            <person name="Coyne J.A."/>
            <person name="Daub J."/>
            <person name="David R.G."/>
            <person name="Delcher A.L."/>
            <person name="Delehaunty K."/>
            <person name="Do C.B."/>
            <person name="Ebling H."/>
            <person name="Edwards K."/>
            <person name="Eickbush T."/>
            <person name="Evans J.D."/>
            <person name="Filipski A."/>
            <person name="Findeiss S."/>
            <person name="Freyhult E."/>
            <person name="Fulton L."/>
            <person name="Fulton R."/>
            <person name="Garcia A.C."/>
            <person name="Gardiner A."/>
            <person name="Garfield D.A."/>
            <person name="Garvin B.E."/>
            <person name="Gibson G."/>
            <person name="Gilbert D."/>
            <person name="Gnerre S."/>
            <person name="Godfrey J."/>
            <person name="Good R."/>
            <person name="Gotea V."/>
            <person name="Gravely B."/>
            <person name="Greenberg A.J."/>
            <person name="Griffiths-Jones S."/>
            <person name="Gross S."/>
            <person name="Guigo R."/>
            <person name="Gustafson E.A."/>
            <person name="Haerty W."/>
            <person name="Hahn M.W."/>
            <person name="Halligan D.L."/>
            <person name="Halpern A.L."/>
            <person name="Halter G.M."/>
            <person name="Han M.V."/>
            <person name="Heger A."/>
            <person name="Hillier L."/>
            <person name="Hinrichs A.S."/>
            <person name="Holmes I."/>
            <person name="Hoskins R.A."/>
            <person name="Hubisz M.J."/>
            <person name="Hultmark D."/>
            <person name="Huntley M.A."/>
            <person name="Jaffe D.B."/>
            <person name="Jagadeeshan S."/>
            <person name="Jeck W.R."/>
            <person name="Johnson J."/>
            <person name="Jones C.D."/>
            <person name="Jordan W.C."/>
            <person name="Karpen G.H."/>
            <person name="Kataoka E."/>
            <person name="Keightley P.D."/>
            <person name="Kheradpour P."/>
            <person name="Kirkness E.F."/>
            <person name="Koerich L.B."/>
            <person name="Kristiansen K."/>
            <person name="Kudrna D."/>
            <person name="Kulathinal R.J."/>
            <person name="Kumar S."/>
            <person name="Kwok R."/>
            <person name="Lander E."/>
            <person name="Langley C.H."/>
            <person name="Lapoint R."/>
            <person name="Lazzaro B.P."/>
            <person name="Lee S.J."/>
            <person name="Levesque L."/>
            <person name="Li R."/>
            <person name="Lin C.F."/>
            <person name="Lin M.F."/>
            <person name="Lindblad-Toh K."/>
            <person name="Llopart A."/>
            <person name="Long M."/>
            <person name="Low L."/>
            <person name="Lozovsky E."/>
            <person name="Lu J."/>
            <person name="Luo M."/>
            <person name="Machado C.A."/>
            <person name="Makalowski W."/>
            <person name="Marzo M."/>
            <person name="Matsuda M."/>
            <person name="Matzkin L."/>
            <person name="McAllister B."/>
            <person name="McBride C.S."/>
            <person name="McKernan B."/>
            <person name="McKernan K."/>
            <person name="Mendez-Lago M."/>
            <person name="Minx P."/>
            <person name="Mollenhauer M.U."/>
            <person name="Montooth K."/>
            <person name="Mount S.M."/>
            <person name="Mu X."/>
            <person name="Myers E."/>
            <person name="Negre B."/>
            <person name="Newfeld S."/>
            <person name="Nielsen R."/>
            <person name="Noor M.A."/>
            <person name="O'Grady P."/>
            <person name="Pachter L."/>
            <person name="Papaceit M."/>
            <person name="Parisi M.J."/>
            <person name="Parisi M."/>
            <person name="Parts L."/>
            <person name="Pedersen J.S."/>
            <person name="Pesole G."/>
            <person name="Phillippy A.M."/>
            <person name="Ponting C.P."/>
            <person name="Pop M."/>
            <person name="Porcelli D."/>
            <person name="Powell J.R."/>
            <person name="Prohaska S."/>
            <person name="Pruitt K."/>
            <person name="Puig M."/>
            <person name="Quesneville H."/>
            <person name="Ram K.R."/>
            <person name="Rand D."/>
            <person name="Rasmussen M.D."/>
            <person name="Reed L.K."/>
            <person name="Reenan R."/>
            <person name="Reily A."/>
            <person name="Remington K.A."/>
            <person name="Rieger T.T."/>
            <person name="Ritchie M.G."/>
            <person name="Robin C."/>
            <person name="Rogers Y.H."/>
            <person name="Rohde C."/>
            <person name="Rozas J."/>
            <person name="Rubenfield M.J."/>
            <person name="Ruiz A."/>
            <person name="Russo S."/>
            <person name="Salzberg S.L."/>
            <person name="Sanchez-Gracia A."/>
            <person name="Saranga D.J."/>
            <person name="Sato H."/>
            <person name="Schaeffer S.W."/>
            <person name="Schatz M.C."/>
            <person name="Schlenke T."/>
            <person name="Schwartz R."/>
            <person name="Segarra C."/>
            <person name="Singh R.S."/>
            <person name="Sirot L."/>
            <person name="Sirota M."/>
            <person name="Sisneros N.B."/>
            <person name="Smith C.D."/>
            <person name="Smith T.F."/>
            <person name="Spieth J."/>
            <person name="Stage D.E."/>
            <person name="Stark A."/>
            <person name="Stephan W."/>
            <person name="Strausberg R.L."/>
            <person name="Strempel S."/>
            <person name="Sturgill D."/>
            <person name="Sutton G."/>
            <person name="Sutton G.G."/>
            <person name="Tao W."/>
            <person name="Teichmann S."/>
            <person name="Tobari Y.N."/>
            <person name="Tomimura Y."/>
            <person name="Tsolas J.M."/>
            <person name="Valente V.L."/>
            <person name="Venter E."/>
            <person name="Venter J.C."/>
            <person name="Vicario S."/>
            <person name="Vieira F.G."/>
            <person name="Vilella A.J."/>
            <person name="Villasante A."/>
            <person name="Walenz B."/>
            <person name="Wang J."/>
            <person name="Wasserman M."/>
            <person name="Watts T."/>
            <person name="Wilson D."/>
            <person name="Wilson R.K."/>
            <person name="Wing R.A."/>
            <person name="Wolfner M.F."/>
            <person name="Wong A."/>
            <person name="Wong G.K."/>
            <person name="Wu C.I."/>
            <person name="Wu G."/>
            <person name="Yamamoto D."/>
            <person name="Yang H.P."/>
            <person name="Yang S.P."/>
            <person name="Yorke J.A."/>
            <person name="Yoshida K."/>
            <person name="Zdobnov E."/>
            <person name="Zhang P."/>
            <person name="Zhang Y."/>
            <person name="Zimin A.V."/>
            <person name="Baldwin J."/>
            <person name="Abdouelleil A."/>
            <person name="Abdulkadir J."/>
            <person name="Abebe A."/>
            <person name="Abera B."/>
            <person name="Abreu J."/>
            <person name="Acer S.C."/>
            <person name="Aftuck L."/>
            <person name="Alexander A."/>
            <person name="An P."/>
            <person name="Anderson E."/>
            <person name="Anderson S."/>
            <person name="Arachi H."/>
            <person name="Azer M."/>
            <person name="Bachantsang P."/>
            <person name="Barry A."/>
            <person name="Bayul T."/>
            <person name="Berlin A."/>
            <person name="Bessette D."/>
            <person name="Bloom T."/>
            <person name="Blye J."/>
            <person name="Boguslavskiy L."/>
            <person name="Bonnet C."/>
            <person name="Boukhgalter B."/>
            <person name="Bourzgui I."/>
            <person name="Brown A."/>
            <person name="Cahill P."/>
            <person name="Channer S."/>
            <person name="Cheshatsang Y."/>
            <person name="Chuda L."/>
            <person name="Citroen M."/>
            <person name="Collymore A."/>
            <person name="Cooke P."/>
            <person name="Costello M."/>
            <person name="D'Aco K."/>
            <person name="Daza R."/>
            <person name="De Haan G."/>
            <person name="DeGray S."/>
            <person name="DeMaso C."/>
            <person name="Dhargay N."/>
            <person name="Dooley K."/>
            <person name="Dooley E."/>
            <person name="Doricent M."/>
            <person name="Dorje P."/>
            <person name="Dorjee K."/>
            <person name="Dupes A."/>
            <person name="Elong R."/>
            <person name="Falk J."/>
            <person name="Farina A."/>
            <person name="Faro S."/>
            <person name="Ferguson D."/>
            <person name="Fisher S."/>
            <person name="Foley C.D."/>
            <person name="Franke A."/>
            <person name="Friedrich D."/>
            <person name="Gadbois L."/>
            <person name="Gearin G."/>
            <person name="Gearin C.R."/>
            <person name="Giannoukos G."/>
            <person name="Goode T."/>
            <person name="Graham J."/>
            <person name="Grandbois E."/>
            <person name="Grewal S."/>
            <person name="Gyaltsen K."/>
            <person name="Hafez N."/>
            <person name="Hagos B."/>
            <person name="Hall J."/>
            <person name="Henson C."/>
            <person name="Hollinger A."/>
            <person name="Honan T."/>
            <person name="Huard M.D."/>
            <person name="Hughes L."/>
            <person name="Hurhula B."/>
            <person name="Husby M.E."/>
            <person name="Kamat A."/>
            <person name="Kanga B."/>
            <person name="Kashin S."/>
            <person name="Khazanovich D."/>
            <person name="Kisner P."/>
            <person name="Lance K."/>
            <person name="Lara M."/>
            <person name="Lee W."/>
            <person name="Lennon N."/>
            <person name="Letendre F."/>
            <person name="LeVine R."/>
            <person name="Lipovsky A."/>
            <person name="Liu X."/>
            <person name="Liu J."/>
            <person name="Liu S."/>
            <person name="Lokyitsang T."/>
            <person name="Lokyitsang Y."/>
            <person name="Lubonja R."/>
            <person name="Lui A."/>
            <person name="MacDonald P."/>
            <person name="Magnisalis V."/>
            <person name="Maru K."/>
            <person name="Matthews C."/>
            <person name="McCusker W."/>
            <person name="McDonough S."/>
            <person name="Mehta T."/>
            <person name="Meldrim J."/>
            <person name="Meneus L."/>
            <person name="Mihai O."/>
            <person name="Mihalev A."/>
            <person name="Mihova T."/>
            <person name="Mittelman R."/>
            <person name="Mlenga V."/>
            <person name="Montmayeur A."/>
            <person name="Mulrain L."/>
            <person name="Navidi A."/>
            <person name="Naylor J."/>
            <person name="Negash T."/>
            <person name="Nguyen T."/>
            <person name="Nguyen N."/>
            <person name="Nicol R."/>
            <person name="Norbu C."/>
            <person name="Norbu N."/>
            <person name="Novod N."/>
            <person name="O'Neill B."/>
            <person name="Osman S."/>
            <person name="Markiewicz E."/>
            <person name="Oyono O.L."/>
            <person name="Patti C."/>
            <person name="Phunkhang P."/>
            <person name="Pierre F."/>
            <person name="Priest M."/>
            <person name="Raghuraman S."/>
            <person name="Rege F."/>
            <person name="Reyes R."/>
            <person name="Rise C."/>
            <person name="Rogov P."/>
            <person name="Ross K."/>
            <person name="Ryan E."/>
            <person name="Settipalli S."/>
            <person name="Shea T."/>
            <person name="Sherpa N."/>
            <person name="Shi L."/>
            <person name="Shih D."/>
            <person name="Sparrow T."/>
            <person name="Spaulding J."/>
            <person name="Stalker J."/>
            <person name="Stange-Thomann N."/>
            <person name="Stavropoulos S."/>
            <person name="Stone C."/>
            <person name="Strader C."/>
            <person name="Tesfaye S."/>
            <person name="Thomson T."/>
            <person name="Thoulutsang Y."/>
            <person name="Thoulutsang D."/>
            <person name="Topham K."/>
            <person name="Topping I."/>
            <person name="Tsamla T."/>
            <person name="Vassiliev H."/>
            <person name="Vo A."/>
            <person name="Wangchuk T."/>
            <person name="Wangdi T."/>
            <person name="Weiand M."/>
            <person name="Wilkinson J."/>
            <person name="Wilson A."/>
            <person name="Yadav S."/>
            <person name="Young G."/>
            <person name="Yu Q."/>
            <person name="Zembek L."/>
            <person name="Zhong D."/>
            <person name="Zimmer A."/>
            <person name="Zwirko Z."/>
            <person name="Jaffe D.B."/>
            <person name="Alvarez P."/>
            <person name="Brockman W."/>
            <person name="Butler J."/>
            <person name="Chin C."/>
            <person name="Gnerre S."/>
            <person name="Grabherr M."/>
            <person name="Kleber M."/>
            <person name="Mauceli E."/>
            <person name="MacCallum I."/>
        </authorList>
    </citation>
    <scope>NUCLEOTIDE SEQUENCE [LARGE SCALE GENOMIC DNA]</scope>
    <source>
        <strain evidence="2">Tucson 14024-0371.13</strain>
    </source>
</reference>
<dbReference type="AlphaFoldDB" id="B3MUY2"/>
<dbReference type="Proteomes" id="UP000007801">
    <property type="component" value="Unassembled WGS sequence"/>
</dbReference>
<organism evidence="1 2">
    <name type="scientific">Drosophila ananassae</name>
    <name type="common">Fruit fly</name>
    <dbReference type="NCBI Taxonomy" id="7217"/>
    <lineage>
        <taxon>Eukaryota</taxon>
        <taxon>Metazoa</taxon>
        <taxon>Ecdysozoa</taxon>
        <taxon>Arthropoda</taxon>
        <taxon>Hexapoda</taxon>
        <taxon>Insecta</taxon>
        <taxon>Pterygota</taxon>
        <taxon>Neoptera</taxon>
        <taxon>Endopterygota</taxon>
        <taxon>Diptera</taxon>
        <taxon>Brachycera</taxon>
        <taxon>Muscomorpha</taxon>
        <taxon>Ephydroidea</taxon>
        <taxon>Drosophilidae</taxon>
        <taxon>Drosophila</taxon>
        <taxon>Sophophora</taxon>
    </lineage>
</organism>
<sequence>MAAAVSQGLGQEEVFVSRAAIQLQLPPIVYEWHTLVVNTPPASPPSAPAVGEFVRKEEQKEAAAKPKGNYYTPPRILGTEAQRKNLHQTLGNFYEVERYASAWNRVTKLEASPVSRIPYPGA</sequence>
<evidence type="ECO:0000313" key="1">
    <source>
        <dbReference type="EMBL" id="EDV33047.1"/>
    </source>
</evidence>
<protein>
    <submittedName>
        <fullName evidence="1">Uncharacterized protein</fullName>
    </submittedName>
</protein>
<dbReference type="eggNOG" id="ENOG502T9FQ">
    <property type="taxonomic scope" value="Eukaryota"/>
</dbReference>
<dbReference type="HOGENOM" id="CLU_2099368_0_0_1"/>
<dbReference type="OMA" id="WRTQVTG"/>
<dbReference type="PhylomeDB" id="B3MUY2"/>
<keyword evidence="2" id="KW-1185">Reference proteome</keyword>
<dbReference type="FunCoup" id="B3MUY2">
    <property type="interactions" value="23"/>
</dbReference>
<accession>B3MUY2</accession>
<name>B3MUY2_DROAN</name>
<dbReference type="EMBL" id="CH902624">
    <property type="protein sequence ID" value="EDV33047.1"/>
    <property type="molecule type" value="Genomic_DNA"/>
</dbReference>
<dbReference type="KEGG" id="dan:6505449"/>
<proteinExistence type="predicted"/>
<dbReference type="OrthoDB" id="7833794at2759"/>